<proteinExistence type="predicted"/>
<organism evidence="2">
    <name type="scientific">Oryza sativa subsp. japonica</name>
    <name type="common">Rice</name>
    <dbReference type="NCBI Taxonomy" id="39947"/>
    <lineage>
        <taxon>Eukaryota</taxon>
        <taxon>Viridiplantae</taxon>
        <taxon>Streptophyta</taxon>
        <taxon>Embryophyta</taxon>
        <taxon>Tracheophyta</taxon>
        <taxon>Spermatophyta</taxon>
        <taxon>Magnoliopsida</taxon>
        <taxon>Liliopsida</taxon>
        <taxon>Poales</taxon>
        <taxon>Poaceae</taxon>
        <taxon>BOP clade</taxon>
        <taxon>Oryzoideae</taxon>
        <taxon>Oryzeae</taxon>
        <taxon>Oryzinae</taxon>
        <taxon>Oryza</taxon>
        <taxon>Oryza sativa</taxon>
    </lineage>
</organism>
<protein>
    <submittedName>
        <fullName evidence="2">Uncharacterized protein</fullName>
    </submittedName>
</protein>
<evidence type="ECO:0000313" key="2">
    <source>
        <dbReference type="EMBL" id="BAD81630.1"/>
    </source>
</evidence>
<accession>Q5NA75</accession>
<name>Q5NA75_ORYSJ</name>
<sequence length="98" mass="10520">MEVRRGRPFLARRERRGDKLTSPLDKELRREQVAAHIEELIGEGDDTVARGALPSPFPVAVATAGNLCVNPVSFAVKLVRAVKGGVGTIPDVASFLIS</sequence>
<feature type="region of interest" description="Disordered" evidence="1">
    <location>
        <begin position="1"/>
        <end position="22"/>
    </location>
</feature>
<reference evidence="2" key="1">
    <citation type="journal article" date="2002" name="Nature">
        <title>The genome sequence and structure of rice chromosome 1.</title>
        <authorList>
            <person name="Sasaki T."/>
            <person name="Matsumoto T."/>
            <person name="Yamamoto K."/>
            <person name="Sakata K."/>
            <person name="Baba T."/>
            <person name="Katayose Y."/>
            <person name="Wu J."/>
            <person name="Niimura Y."/>
            <person name="Cheng Z."/>
            <person name="Nagamura Y."/>
            <person name="Antonio B.A."/>
            <person name="Kanamori H."/>
            <person name="Hosokawa S."/>
            <person name="Masukawa M."/>
            <person name="Arikawa K."/>
            <person name="Chiden Y."/>
            <person name="Hayashi M."/>
            <person name="Okamoto M."/>
            <person name="Ando T."/>
            <person name="Aoki H."/>
            <person name="Arita K."/>
            <person name="Hamada M."/>
            <person name="Harada C."/>
            <person name="Hijishita S."/>
            <person name="Honda M."/>
            <person name="Ichikawa Y."/>
            <person name="Idonuma A."/>
            <person name="Iijima M."/>
            <person name="Ikeda M."/>
            <person name="Ikeno M."/>
            <person name="Itoh S."/>
            <person name="Itoh T."/>
            <person name="Itoh Y."/>
            <person name="Itoh Y."/>
            <person name="Iwabuchi A."/>
            <person name="Kamiya K."/>
            <person name="Karasawa W."/>
            <person name="Katagiri S."/>
            <person name="Kikuta A."/>
            <person name="Kobayashi N."/>
            <person name="Kono I."/>
            <person name="Machita K."/>
            <person name="Maehara T."/>
            <person name="Mizuno H."/>
            <person name="Mizubayashi T."/>
            <person name="Mukai Y."/>
            <person name="Nagasaki H."/>
            <person name="Nakashima M."/>
            <person name="Nakama Y."/>
            <person name="Nakamichi Y."/>
            <person name="Nakamura M."/>
            <person name="Namiki N."/>
            <person name="Negishi M."/>
            <person name="Ohta I."/>
            <person name="Ono N."/>
            <person name="Saji S."/>
            <person name="Sakai K."/>
            <person name="Shibata M."/>
            <person name="Shimokawa T."/>
            <person name="Shomura A."/>
            <person name="Song J."/>
            <person name="Takazaki Y."/>
            <person name="Terasawa K."/>
            <person name="Tsuji K."/>
            <person name="Waki K."/>
            <person name="Yamagata H."/>
            <person name="Yamane H."/>
            <person name="Yoshiki S."/>
            <person name="Yoshihara R."/>
            <person name="Yukawa K."/>
            <person name="Zhong H."/>
            <person name="Iwama H."/>
            <person name="Endo T."/>
            <person name="Ito H."/>
            <person name="Hahn J.H."/>
            <person name="Kim H.I."/>
            <person name="Eun M.Y."/>
            <person name="Yano M."/>
            <person name="Jiang J."/>
            <person name="Gojobori T."/>
        </authorList>
    </citation>
    <scope>NUCLEOTIDE SEQUENCE [LARGE SCALE GENOMIC DNA]</scope>
</reference>
<dbReference type="Proteomes" id="UP000817658">
    <property type="component" value="Chromosome 1"/>
</dbReference>
<dbReference type="EMBL" id="AP003201">
    <property type="protein sequence ID" value="BAD81630.1"/>
    <property type="molecule type" value="Genomic_DNA"/>
</dbReference>
<gene>
    <name evidence="2" type="primary">B1066G12.19</name>
</gene>
<evidence type="ECO:0000256" key="1">
    <source>
        <dbReference type="SAM" id="MobiDB-lite"/>
    </source>
</evidence>
<dbReference type="AlphaFoldDB" id="Q5NA75"/>